<gene>
    <name evidence="18" type="ORF">SAMN05216529_101343</name>
</gene>
<comment type="catalytic activity">
    <reaction evidence="2">
        <text>adenosylcob(III)inamide phosphate + GTP + H(+) = adenosylcob(III)inamide-GDP + diphosphate</text>
        <dbReference type="Rhea" id="RHEA:22712"/>
        <dbReference type="ChEBI" id="CHEBI:15378"/>
        <dbReference type="ChEBI" id="CHEBI:33019"/>
        <dbReference type="ChEBI" id="CHEBI:37565"/>
        <dbReference type="ChEBI" id="CHEBI:58502"/>
        <dbReference type="ChEBI" id="CHEBI:60487"/>
        <dbReference type="EC" id="2.7.7.62"/>
    </reaction>
</comment>
<dbReference type="EMBL" id="UHJJ01000001">
    <property type="protein sequence ID" value="SUQ12448.1"/>
    <property type="molecule type" value="Genomic_DNA"/>
</dbReference>
<sequence length="336" mass="37798">MFHVVTGGSGSGKSAFAEEIICKYHRESIADGSAGNLIYVATMIPYGEETMQKIHRHQMMREKKGFFTMECYTGLERLSKSVFFQKDPEKPCILLECMSNLTANEIYEPDGAGIHAAEKILQGIKDLKQMSCHLVIVTNEVCSDSAEDSKEMKFYKQVLSKVNRDMAEMADRVTEVVYGIPVTVKGKSFRNMKEGAAGKEMGQKETLRMVVGGAYQGKRKFAEKLYGNLHWVNGESCPLEEVYTCEGIYHFEKYIRRMLKEGREFKGLADSIARNNPGLVILVDEIGCGLVPADAFERKFREQAGRICTELAERSLRVDRVVCGVGIPLKNEEKRI</sequence>
<dbReference type="SUPFAM" id="SSF52540">
    <property type="entry name" value="P-loop containing nucleoside triphosphate hydrolases"/>
    <property type="match status" value="2"/>
</dbReference>
<dbReference type="GO" id="GO:0005524">
    <property type="term" value="F:ATP binding"/>
    <property type="evidence" value="ECO:0007669"/>
    <property type="project" value="UniProtKB-KW"/>
</dbReference>
<dbReference type="InterPro" id="IPR003203">
    <property type="entry name" value="CobU/CobP"/>
</dbReference>
<evidence type="ECO:0000256" key="16">
    <source>
        <dbReference type="ARBA" id="ARBA00029570"/>
    </source>
</evidence>
<name>A0A316A5E1_9FIRM</name>
<dbReference type="PANTHER" id="PTHR34848:SF1">
    <property type="entry name" value="BIFUNCTIONAL ADENOSYLCOBALAMIN BIOSYNTHESIS PROTEIN COBU"/>
    <property type="match status" value="1"/>
</dbReference>
<comment type="catalytic activity">
    <reaction evidence="3">
        <text>adenosylcob(III)inamide + GTP = adenosylcob(III)inamide phosphate + GDP + H(+)</text>
        <dbReference type="Rhea" id="RHEA:15765"/>
        <dbReference type="ChEBI" id="CHEBI:2480"/>
        <dbReference type="ChEBI" id="CHEBI:15378"/>
        <dbReference type="ChEBI" id="CHEBI:37565"/>
        <dbReference type="ChEBI" id="CHEBI:58189"/>
        <dbReference type="ChEBI" id="CHEBI:58502"/>
        <dbReference type="EC" id="2.7.1.156"/>
    </reaction>
</comment>
<evidence type="ECO:0000256" key="2">
    <source>
        <dbReference type="ARBA" id="ARBA00000711"/>
    </source>
</evidence>
<reference evidence="19" key="1">
    <citation type="submission" date="2017-07" db="EMBL/GenBank/DDBJ databases">
        <authorList>
            <person name="Varghese N."/>
            <person name="Submissions S."/>
        </authorList>
    </citation>
    <scope>NUCLEOTIDE SEQUENCE [LARGE SCALE GENOMIC DNA]</scope>
    <source>
        <strain evidence="19">NLAE-zl-C134</strain>
    </source>
</reference>
<keyword evidence="13 18" id="KW-0418">Kinase</keyword>
<evidence type="ECO:0000256" key="13">
    <source>
        <dbReference type="ARBA" id="ARBA00022777"/>
    </source>
</evidence>
<keyword evidence="18" id="KW-0548">Nucleotidyltransferase</keyword>
<dbReference type="Pfam" id="PF02283">
    <property type="entry name" value="CobU"/>
    <property type="match status" value="2"/>
</dbReference>
<evidence type="ECO:0000256" key="10">
    <source>
        <dbReference type="ARBA" id="ARBA00022573"/>
    </source>
</evidence>
<accession>A0A316A5E1</accession>
<dbReference type="AlphaFoldDB" id="A0A316A5E1"/>
<evidence type="ECO:0000256" key="6">
    <source>
        <dbReference type="ARBA" id="ARBA00005159"/>
    </source>
</evidence>
<evidence type="ECO:0000256" key="17">
    <source>
        <dbReference type="ARBA" id="ARBA00030571"/>
    </source>
</evidence>
<evidence type="ECO:0000256" key="12">
    <source>
        <dbReference type="ARBA" id="ARBA00022741"/>
    </source>
</evidence>
<comment type="pathway">
    <text evidence="6">Cofactor biosynthesis; adenosylcobalamin biosynthesis; adenosylcobalamin from cob(II)yrinate a,c-diamide: step 5/7.</text>
</comment>
<dbReference type="Proteomes" id="UP000254051">
    <property type="component" value="Unassembled WGS sequence"/>
</dbReference>
<dbReference type="EC" id="2.7.1.156" evidence="8"/>
<dbReference type="UniPathway" id="UPA00148">
    <property type="reaction ID" value="UER00236"/>
</dbReference>
<keyword evidence="11 18" id="KW-0808">Transferase</keyword>
<dbReference type="EC" id="2.7.7.62" evidence="9"/>
<evidence type="ECO:0000313" key="19">
    <source>
        <dbReference type="Proteomes" id="UP000254051"/>
    </source>
</evidence>
<comment type="function">
    <text evidence="4">Catalyzes ATP-dependent phosphorylation of adenosylcobinamide and addition of GMP to adenosylcobinamide phosphate.</text>
</comment>
<evidence type="ECO:0000256" key="8">
    <source>
        <dbReference type="ARBA" id="ARBA00012016"/>
    </source>
</evidence>
<keyword evidence="12" id="KW-0547">Nucleotide-binding</keyword>
<keyword evidence="15" id="KW-0342">GTP-binding</keyword>
<dbReference type="GO" id="GO:0005525">
    <property type="term" value="F:GTP binding"/>
    <property type="evidence" value="ECO:0007669"/>
    <property type="project" value="UniProtKB-KW"/>
</dbReference>
<dbReference type="GO" id="GO:0008820">
    <property type="term" value="F:cobinamide phosphate guanylyltransferase activity"/>
    <property type="evidence" value="ECO:0007669"/>
    <property type="project" value="UniProtKB-EC"/>
</dbReference>
<keyword evidence="10" id="KW-0169">Cobalamin biosynthesis</keyword>
<evidence type="ECO:0000256" key="4">
    <source>
        <dbReference type="ARBA" id="ARBA00003889"/>
    </source>
</evidence>
<evidence type="ECO:0000256" key="7">
    <source>
        <dbReference type="ARBA" id="ARBA00007490"/>
    </source>
</evidence>
<comment type="pathway">
    <text evidence="5">Cofactor biosynthesis; adenosylcobalamin biosynthesis; adenosylcobalamin from cob(II)yrinate a,c-diamide: step 6/7.</text>
</comment>
<dbReference type="RefSeq" id="WP_109708469.1">
    <property type="nucleotide sequence ID" value="NZ_QGDS01000001.1"/>
</dbReference>
<comment type="similarity">
    <text evidence="7">Belongs to the CobU/CobP family.</text>
</comment>
<evidence type="ECO:0000256" key="11">
    <source>
        <dbReference type="ARBA" id="ARBA00022679"/>
    </source>
</evidence>
<evidence type="ECO:0000256" key="14">
    <source>
        <dbReference type="ARBA" id="ARBA00022840"/>
    </source>
</evidence>
<comment type="catalytic activity">
    <reaction evidence="1">
        <text>adenosylcob(III)inamide + ATP = adenosylcob(III)inamide phosphate + ADP + H(+)</text>
        <dbReference type="Rhea" id="RHEA:15769"/>
        <dbReference type="ChEBI" id="CHEBI:2480"/>
        <dbReference type="ChEBI" id="CHEBI:15378"/>
        <dbReference type="ChEBI" id="CHEBI:30616"/>
        <dbReference type="ChEBI" id="CHEBI:58502"/>
        <dbReference type="ChEBI" id="CHEBI:456216"/>
        <dbReference type="EC" id="2.7.1.156"/>
    </reaction>
</comment>
<evidence type="ECO:0000256" key="1">
    <source>
        <dbReference type="ARBA" id="ARBA00000312"/>
    </source>
</evidence>
<evidence type="ECO:0000256" key="5">
    <source>
        <dbReference type="ARBA" id="ARBA00004692"/>
    </source>
</evidence>
<protein>
    <recommendedName>
        <fullName evidence="16">Adenosylcobinamide kinase</fullName>
        <ecNumber evidence="8">2.7.1.156</ecNumber>
        <ecNumber evidence="9">2.7.7.62</ecNumber>
    </recommendedName>
    <alternativeName>
        <fullName evidence="17">Adenosylcobinamide-phosphate guanylyltransferase</fullName>
    </alternativeName>
</protein>
<evidence type="ECO:0000256" key="15">
    <source>
        <dbReference type="ARBA" id="ARBA00023134"/>
    </source>
</evidence>
<proteinExistence type="inferred from homology"/>
<dbReference type="GO" id="GO:0043752">
    <property type="term" value="F:adenosylcobinamide kinase activity"/>
    <property type="evidence" value="ECO:0007669"/>
    <property type="project" value="UniProtKB-EC"/>
</dbReference>
<dbReference type="GO" id="GO:0009236">
    <property type="term" value="P:cobalamin biosynthetic process"/>
    <property type="evidence" value="ECO:0007669"/>
    <property type="project" value="UniProtKB-UniPathway"/>
</dbReference>
<evidence type="ECO:0000256" key="9">
    <source>
        <dbReference type="ARBA" id="ARBA00012523"/>
    </source>
</evidence>
<evidence type="ECO:0000256" key="3">
    <source>
        <dbReference type="ARBA" id="ARBA00001522"/>
    </source>
</evidence>
<dbReference type="PANTHER" id="PTHR34848">
    <property type="match status" value="1"/>
</dbReference>
<dbReference type="Gene3D" id="3.40.50.300">
    <property type="entry name" value="P-loop containing nucleotide triphosphate hydrolases"/>
    <property type="match status" value="2"/>
</dbReference>
<dbReference type="CDD" id="cd00544">
    <property type="entry name" value="CobU"/>
    <property type="match status" value="1"/>
</dbReference>
<organism evidence="18 19">
    <name type="scientific">Faecalicatena contorta</name>
    <dbReference type="NCBI Taxonomy" id="39482"/>
    <lineage>
        <taxon>Bacteria</taxon>
        <taxon>Bacillati</taxon>
        <taxon>Bacillota</taxon>
        <taxon>Clostridia</taxon>
        <taxon>Lachnospirales</taxon>
        <taxon>Lachnospiraceae</taxon>
        <taxon>Faecalicatena</taxon>
    </lineage>
</organism>
<dbReference type="InterPro" id="IPR027417">
    <property type="entry name" value="P-loop_NTPase"/>
</dbReference>
<keyword evidence="14" id="KW-0067">ATP-binding</keyword>
<dbReference type="OrthoDB" id="9799422at2"/>
<keyword evidence="19" id="KW-1185">Reference proteome</keyword>
<evidence type="ECO:0000313" key="18">
    <source>
        <dbReference type="EMBL" id="SUQ12448.1"/>
    </source>
</evidence>